<feature type="compositionally biased region" description="Basic and acidic residues" evidence="1">
    <location>
        <begin position="25"/>
        <end position="58"/>
    </location>
</feature>
<gene>
    <name evidence="2" type="ORF">Tci_053497</name>
</gene>
<name>A0A6L2N7E9_TANCI</name>
<dbReference type="AlphaFoldDB" id="A0A6L2N7E9"/>
<reference evidence="2" key="1">
    <citation type="journal article" date="2019" name="Sci. Rep.">
        <title>Draft genome of Tanacetum cinerariifolium, the natural source of mosquito coil.</title>
        <authorList>
            <person name="Yamashiro T."/>
            <person name="Shiraishi A."/>
            <person name="Satake H."/>
            <person name="Nakayama K."/>
        </authorList>
    </citation>
    <scope>NUCLEOTIDE SEQUENCE</scope>
</reference>
<feature type="compositionally biased region" description="Acidic residues" evidence="1">
    <location>
        <begin position="59"/>
        <end position="68"/>
    </location>
</feature>
<feature type="region of interest" description="Disordered" evidence="1">
    <location>
        <begin position="1"/>
        <end position="68"/>
    </location>
</feature>
<organism evidence="2">
    <name type="scientific">Tanacetum cinerariifolium</name>
    <name type="common">Dalmatian daisy</name>
    <name type="synonym">Chrysanthemum cinerariifolium</name>
    <dbReference type="NCBI Taxonomy" id="118510"/>
    <lineage>
        <taxon>Eukaryota</taxon>
        <taxon>Viridiplantae</taxon>
        <taxon>Streptophyta</taxon>
        <taxon>Embryophyta</taxon>
        <taxon>Tracheophyta</taxon>
        <taxon>Spermatophyta</taxon>
        <taxon>Magnoliopsida</taxon>
        <taxon>eudicotyledons</taxon>
        <taxon>Gunneridae</taxon>
        <taxon>Pentapetalae</taxon>
        <taxon>asterids</taxon>
        <taxon>campanulids</taxon>
        <taxon>Asterales</taxon>
        <taxon>Asteraceae</taxon>
        <taxon>Asteroideae</taxon>
        <taxon>Anthemideae</taxon>
        <taxon>Anthemidinae</taxon>
        <taxon>Tanacetum</taxon>
    </lineage>
</organism>
<proteinExistence type="predicted"/>
<accession>A0A6L2N7E9</accession>
<protein>
    <submittedName>
        <fullName evidence="2">Uncharacterized protein</fullName>
    </submittedName>
</protein>
<dbReference type="EMBL" id="BKCJ010008299">
    <property type="protein sequence ID" value="GEU81519.1"/>
    <property type="molecule type" value="Genomic_DNA"/>
</dbReference>
<sequence length="165" mass="19043">METEVGGRASELAAGSSQATITDSAEVRSSKRTSEAELDYEGSKRQKTNEASRSVREQPDEEENELSQEDLKQMMIVVPVEEVYVKALQVKYPIIDWEVYTKEYRKYWKIIMVGNHTEAYQFFKNMLKAFDRVDLVMVWSLVIERFYNTPKNACRSGILYGCVTS</sequence>
<comment type="caution">
    <text evidence="2">The sequence shown here is derived from an EMBL/GenBank/DDBJ whole genome shotgun (WGS) entry which is preliminary data.</text>
</comment>
<evidence type="ECO:0000313" key="2">
    <source>
        <dbReference type="EMBL" id="GEU81519.1"/>
    </source>
</evidence>
<evidence type="ECO:0000256" key="1">
    <source>
        <dbReference type="SAM" id="MobiDB-lite"/>
    </source>
</evidence>